<keyword evidence="1" id="KW-1133">Transmembrane helix</keyword>
<dbReference type="EMBL" id="HBUF01039463">
    <property type="protein sequence ID" value="CAG6617637.1"/>
    <property type="molecule type" value="Transcribed_RNA"/>
</dbReference>
<keyword evidence="1" id="KW-0812">Transmembrane</keyword>
<protein>
    <submittedName>
        <fullName evidence="2">Uncharacterized protein</fullName>
    </submittedName>
</protein>
<dbReference type="EMBL" id="HBUF01039464">
    <property type="protein sequence ID" value="CAG6617639.1"/>
    <property type="molecule type" value="Transcribed_RNA"/>
</dbReference>
<proteinExistence type="predicted"/>
<sequence length="100" mass="11763">MVSKLGNAVTKAKLSCVDFDQERKKEKETTGSFLLREEEKGSGIFALFLFFTFLSFLKKIVFVLSKNMERLLLFLFYSFSQYNIWVVLLYTHFLSYPTHP</sequence>
<reference evidence="2" key="1">
    <citation type="submission" date="2021-05" db="EMBL/GenBank/DDBJ databases">
        <authorList>
            <person name="Alioto T."/>
            <person name="Alioto T."/>
            <person name="Gomez Garrido J."/>
        </authorList>
    </citation>
    <scope>NUCLEOTIDE SEQUENCE</scope>
</reference>
<dbReference type="AlphaFoldDB" id="A0A8D8PXH3"/>
<accession>A0A8D8PXH3</accession>
<evidence type="ECO:0000313" key="2">
    <source>
        <dbReference type="EMBL" id="CAG6617635.1"/>
    </source>
</evidence>
<organism evidence="2">
    <name type="scientific">Cacopsylla melanoneura</name>
    <dbReference type="NCBI Taxonomy" id="428564"/>
    <lineage>
        <taxon>Eukaryota</taxon>
        <taxon>Metazoa</taxon>
        <taxon>Ecdysozoa</taxon>
        <taxon>Arthropoda</taxon>
        <taxon>Hexapoda</taxon>
        <taxon>Insecta</taxon>
        <taxon>Pterygota</taxon>
        <taxon>Neoptera</taxon>
        <taxon>Paraneoptera</taxon>
        <taxon>Hemiptera</taxon>
        <taxon>Sternorrhyncha</taxon>
        <taxon>Psylloidea</taxon>
        <taxon>Psyllidae</taxon>
        <taxon>Psyllinae</taxon>
        <taxon>Cacopsylla</taxon>
    </lineage>
</organism>
<keyword evidence="1" id="KW-0472">Membrane</keyword>
<evidence type="ECO:0000256" key="1">
    <source>
        <dbReference type="SAM" id="Phobius"/>
    </source>
</evidence>
<feature type="transmembrane region" description="Helical" evidence="1">
    <location>
        <begin position="71"/>
        <end position="93"/>
    </location>
</feature>
<dbReference type="EMBL" id="HBUF01039462">
    <property type="protein sequence ID" value="CAG6617635.1"/>
    <property type="molecule type" value="Transcribed_RNA"/>
</dbReference>
<feature type="transmembrane region" description="Helical" evidence="1">
    <location>
        <begin position="44"/>
        <end position="64"/>
    </location>
</feature>
<name>A0A8D8PXH3_9HEMI</name>